<dbReference type="GO" id="GO:0004497">
    <property type="term" value="F:monooxygenase activity"/>
    <property type="evidence" value="ECO:0007669"/>
    <property type="project" value="UniProtKB-KW"/>
</dbReference>
<evidence type="ECO:0000259" key="6">
    <source>
        <dbReference type="Pfam" id="PF01494"/>
    </source>
</evidence>
<evidence type="ECO:0000256" key="1">
    <source>
        <dbReference type="ARBA" id="ARBA00007992"/>
    </source>
</evidence>
<evidence type="ECO:0000256" key="2">
    <source>
        <dbReference type="ARBA" id="ARBA00022630"/>
    </source>
</evidence>
<accession>A0A9P4M2U5</accession>
<dbReference type="Pfam" id="PF01494">
    <property type="entry name" value="FAD_binding_3"/>
    <property type="match status" value="1"/>
</dbReference>
<evidence type="ECO:0000256" key="5">
    <source>
        <dbReference type="ARBA" id="ARBA00023033"/>
    </source>
</evidence>
<dbReference type="EMBL" id="ML978130">
    <property type="protein sequence ID" value="KAF2096026.1"/>
    <property type="molecule type" value="Genomic_DNA"/>
</dbReference>
<dbReference type="SUPFAM" id="SSF51905">
    <property type="entry name" value="FAD/NAD(P)-binding domain"/>
    <property type="match status" value="1"/>
</dbReference>
<sequence length="417" mass="46776">MKNLHVVVVGAGIGGLQTALALATDNHHVTVVEAVKEFMEVGAGIRVPPNSSRLSISWGVDLSKVKKVESAGNRFLDWKNNVLLDIPLKNVTEEYGAPYYFIHRADLINALLDAAKKHSNITLKTDCRVVDYDFYAPSIRTEQGETIKGDLVICADGIKSAIRDTINRTPAKLVDTGDVAYRILVPAAPLLEDPSTRSLVTEPWAMHWLGPEGHAVGYPLRGGEMYNIIMDITHDTDLGDPVGEAEWKSAADNDELVRRFKDWCEPVRKLAALTGQYLKWKLADLETELDHWIHESGKVALLGDACHPMMPYLAQGAAQATEDAGTLRAVLKEYDNIPKALSVYEKQRKGRGEYIAKNTRVMQEWLHLPDGPARDERDRMMKHDNRSNPMFWGDKRRKDWLFGYDAEKLLISINQCH</sequence>
<keyword evidence="5" id="KW-0503">Monooxygenase</keyword>
<dbReference type="SUPFAM" id="SSF54373">
    <property type="entry name" value="FAD-linked reductases, C-terminal domain"/>
    <property type="match status" value="1"/>
</dbReference>
<dbReference type="Gene3D" id="3.50.50.60">
    <property type="entry name" value="FAD/NAD(P)-binding domain"/>
    <property type="match status" value="1"/>
</dbReference>
<dbReference type="InterPro" id="IPR002938">
    <property type="entry name" value="FAD-bd"/>
</dbReference>
<dbReference type="InterPro" id="IPR050493">
    <property type="entry name" value="FAD-dep_Monooxygenase_BioMet"/>
</dbReference>
<evidence type="ECO:0000256" key="4">
    <source>
        <dbReference type="ARBA" id="ARBA00023002"/>
    </source>
</evidence>
<organism evidence="7 8">
    <name type="scientific">Rhizodiscina lignyota</name>
    <dbReference type="NCBI Taxonomy" id="1504668"/>
    <lineage>
        <taxon>Eukaryota</taxon>
        <taxon>Fungi</taxon>
        <taxon>Dikarya</taxon>
        <taxon>Ascomycota</taxon>
        <taxon>Pezizomycotina</taxon>
        <taxon>Dothideomycetes</taxon>
        <taxon>Pleosporomycetidae</taxon>
        <taxon>Aulographales</taxon>
        <taxon>Rhizodiscinaceae</taxon>
        <taxon>Rhizodiscina</taxon>
    </lineage>
</organism>
<feature type="domain" description="FAD-binding" evidence="6">
    <location>
        <begin position="5"/>
        <end position="356"/>
    </location>
</feature>
<dbReference type="PRINTS" id="PR00420">
    <property type="entry name" value="RNGMNOXGNASE"/>
</dbReference>
<proteinExistence type="inferred from homology"/>
<gene>
    <name evidence="7" type="ORF">NA57DRAFT_67653</name>
</gene>
<dbReference type="PANTHER" id="PTHR13789:SF147">
    <property type="entry name" value="PUTATIVE (AFU_ORTHOLOGUE AFUA_2G01950)-RELATED"/>
    <property type="match status" value="1"/>
</dbReference>
<keyword evidence="8" id="KW-1185">Reference proteome</keyword>
<comment type="similarity">
    <text evidence="1">Belongs to the paxM FAD-dependent monooxygenase family.</text>
</comment>
<keyword evidence="2" id="KW-0285">Flavoprotein</keyword>
<dbReference type="OrthoDB" id="16820at2759"/>
<dbReference type="PANTHER" id="PTHR13789">
    <property type="entry name" value="MONOOXYGENASE"/>
    <property type="match status" value="1"/>
</dbReference>
<dbReference type="GO" id="GO:0071949">
    <property type="term" value="F:FAD binding"/>
    <property type="evidence" value="ECO:0007669"/>
    <property type="project" value="InterPro"/>
</dbReference>
<dbReference type="InterPro" id="IPR036188">
    <property type="entry name" value="FAD/NAD-bd_sf"/>
</dbReference>
<dbReference type="Proteomes" id="UP000799772">
    <property type="component" value="Unassembled WGS sequence"/>
</dbReference>
<comment type="caution">
    <text evidence="7">The sequence shown here is derived from an EMBL/GenBank/DDBJ whole genome shotgun (WGS) entry which is preliminary data.</text>
</comment>
<reference evidence="7" key="1">
    <citation type="journal article" date="2020" name="Stud. Mycol.">
        <title>101 Dothideomycetes genomes: a test case for predicting lifestyles and emergence of pathogens.</title>
        <authorList>
            <person name="Haridas S."/>
            <person name="Albert R."/>
            <person name="Binder M."/>
            <person name="Bloem J."/>
            <person name="Labutti K."/>
            <person name="Salamov A."/>
            <person name="Andreopoulos B."/>
            <person name="Baker S."/>
            <person name="Barry K."/>
            <person name="Bills G."/>
            <person name="Bluhm B."/>
            <person name="Cannon C."/>
            <person name="Castanera R."/>
            <person name="Culley D."/>
            <person name="Daum C."/>
            <person name="Ezra D."/>
            <person name="Gonzalez J."/>
            <person name="Henrissat B."/>
            <person name="Kuo A."/>
            <person name="Liang C."/>
            <person name="Lipzen A."/>
            <person name="Lutzoni F."/>
            <person name="Magnuson J."/>
            <person name="Mondo S."/>
            <person name="Nolan M."/>
            <person name="Ohm R."/>
            <person name="Pangilinan J."/>
            <person name="Park H.-J."/>
            <person name="Ramirez L."/>
            <person name="Alfaro M."/>
            <person name="Sun H."/>
            <person name="Tritt A."/>
            <person name="Yoshinaga Y."/>
            <person name="Zwiers L.-H."/>
            <person name="Turgeon B."/>
            <person name="Goodwin S."/>
            <person name="Spatafora J."/>
            <person name="Crous P."/>
            <person name="Grigoriev I."/>
        </authorList>
    </citation>
    <scope>NUCLEOTIDE SEQUENCE</scope>
    <source>
        <strain evidence="7">CBS 133067</strain>
    </source>
</reference>
<name>A0A9P4M2U5_9PEZI</name>
<evidence type="ECO:0000313" key="7">
    <source>
        <dbReference type="EMBL" id="KAF2096026.1"/>
    </source>
</evidence>
<keyword evidence="3" id="KW-0274">FAD</keyword>
<protein>
    <submittedName>
        <fullName evidence="7">FAD/NAD(P)-binding domain-containing protein</fullName>
    </submittedName>
</protein>
<dbReference type="AlphaFoldDB" id="A0A9P4M2U5"/>
<evidence type="ECO:0000256" key="3">
    <source>
        <dbReference type="ARBA" id="ARBA00022827"/>
    </source>
</evidence>
<evidence type="ECO:0000313" key="8">
    <source>
        <dbReference type="Proteomes" id="UP000799772"/>
    </source>
</evidence>
<keyword evidence="4" id="KW-0560">Oxidoreductase</keyword>